<dbReference type="InterPro" id="IPR018485">
    <property type="entry name" value="FGGY_C"/>
</dbReference>
<dbReference type="PANTHER" id="PTHR43095:SF3">
    <property type="entry name" value="L-XYLULOSE_3-KETO-L-GULONATE KINASE"/>
    <property type="match status" value="1"/>
</dbReference>
<reference evidence="7 8" key="1">
    <citation type="submission" date="2018-03" db="EMBL/GenBank/DDBJ databases">
        <title>Genomic Encyclopedia of Archaeal and Bacterial Type Strains, Phase II (KMG-II): from individual species to whole genera.</title>
        <authorList>
            <person name="Goeker M."/>
        </authorList>
    </citation>
    <scope>NUCLEOTIDE SEQUENCE [LARGE SCALE GENOMIC DNA]</scope>
    <source>
        <strain evidence="7 8">DSM 44946</strain>
    </source>
</reference>
<evidence type="ECO:0000256" key="4">
    <source>
        <dbReference type="RuleBase" id="RU003733"/>
    </source>
</evidence>
<dbReference type="GO" id="GO:0016773">
    <property type="term" value="F:phosphotransferase activity, alcohol group as acceptor"/>
    <property type="evidence" value="ECO:0007669"/>
    <property type="project" value="InterPro"/>
</dbReference>
<dbReference type="AlphaFoldDB" id="A0A2T0LGE9"/>
<evidence type="ECO:0000256" key="3">
    <source>
        <dbReference type="ARBA" id="ARBA00022777"/>
    </source>
</evidence>
<evidence type="ECO:0000259" key="5">
    <source>
        <dbReference type="Pfam" id="PF00370"/>
    </source>
</evidence>
<dbReference type="GO" id="GO:0016301">
    <property type="term" value="F:kinase activity"/>
    <property type="evidence" value="ECO:0007669"/>
    <property type="project" value="UniProtKB-KW"/>
</dbReference>
<proteinExistence type="inferred from homology"/>
<feature type="domain" description="Carbohydrate kinase FGGY N-terminal" evidence="5">
    <location>
        <begin position="5"/>
        <end position="249"/>
    </location>
</feature>
<dbReference type="Pfam" id="PF00370">
    <property type="entry name" value="FGGY_N"/>
    <property type="match status" value="1"/>
</dbReference>
<dbReference type="InterPro" id="IPR000577">
    <property type="entry name" value="Carb_kinase_FGGY"/>
</dbReference>
<dbReference type="InterPro" id="IPR043129">
    <property type="entry name" value="ATPase_NBD"/>
</dbReference>
<evidence type="ECO:0000256" key="2">
    <source>
        <dbReference type="ARBA" id="ARBA00022679"/>
    </source>
</evidence>
<feature type="domain" description="Carbohydrate kinase FGGY C-terminal" evidence="6">
    <location>
        <begin position="259"/>
        <end position="453"/>
    </location>
</feature>
<keyword evidence="8" id="KW-1185">Reference proteome</keyword>
<dbReference type="InterPro" id="IPR018484">
    <property type="entry name" value="FGGY_N"/>
</dbReference>
<keyword evidence="2 4" id="KW-0808">Transferase</keyword>
<dbReference type="PANTHER" id="PTHR43095">
    <property type="entry name" value="SUGAR KINASE"/>
    <property type="match status" value="1"/>
</dbReference>
<protein>
    <submittedName>
        <fullName evidence="7">Xylulokinase/erythritol kinase/L-xylulokinase</fullName>
    </submittedName>
</protein>
<keyword evidence="3 4" id="KW-0418">Kinase</keyword>
<comment type="caution">
    <text evidence="7">The sequence shown here is derived from an EMBL/GenBank/DDBJ whole genome shotgun (WGS) entry which is preliminary data.</text>
</comment>
<evidence type="ECO:0000313" key="7">
    <source>
        <dbReference type="EMBL" id="PRX41351.1"/>
    </source>
</evidence>
<dbReference type="SUPFAM" id="SSF53067">
    <property type="entry name" value="Actin-like ATPase domain"/>
    <property type="match status" value="2"/>
</dbReference>
<dbReference type="PIRSF" id="PIRSF000538">
    <property type="entry name" value="GlpK"/>
    <property type="match status" value="1"/>
</dbReference>
<dbReference type="PROSITE" id="PS00445">
    <property type="entry name" value="FGGY_KINASES_2"/>
    <property type="match status" value="1"/>
</dbReference>
<gene>
    <name evidence="7" type="ORF">CLV97_107117</name>
</gene>
<dbReference type="Pfam" id="PF02782">
    <property type="entry name" value="FGGY_C"/>
    <property type="match status" value="1"/>
</dbReference>
<dbReference type="Gene3D" id="3.30.420.40">
    <property type="match status" value="2"/>
</dbReference>
<dbReference type="EMBL" id="PVNE01000007">
    <property type="protein sequence ID" value="PRX41351.1"/>
    <property type="molecule type" value="Genomic_DNA"/>
</dbReference>
<dbReference type="InterPro" id="IPR018483">
    <property type="entry name" value="Carb_kinase_FGGY_CS"/>
</dbReference>
<dbReference type="OrthoDB" id="9805576at2"/>
<evidence type="ECO:0000313" key="8">
    <source>
        <dbReference type="Proteomes" id="UP000237797"/>
    </source>
</evidence>
<sequence>MRRLLLGIDAGTSVVKAVLYQTDGTPLAMESTKLKIESVHPLWMEVDMNAVWQAVMKTVQSLVNSASVRPEEILAVGVTGQGDGCWLVTEDGSPVRSAILWADGRAADQVKDWFSDGTAESAFSVNGSVVFPGSQAAILHWLKRMEPESLEKSRWALYCKDWLHLNLTGELCTDPSDASLPFFNIAKRSYDPLLLSIYGIEDLEHLLPPVRPATQIGGRLRKEAAEQMGLAPDIPVVTGPFDIVACSIGTGTLRDGEGYTILGSTCLSGMVMSRCHLEPRDVGMTICHRDPDKWLRVMGVMMGTPNVDWFLKELGGNLHSQALTRNKSLFQHMDEAVSGIPAGAEGVLYLPYLSPSGERAPFVKATARAQFTGLTINHSDLHLLRAVLEGVAFSIRDSYEHMPVPISDIKLTGGGARSGVWPQIIADVTGKAVSIPAVEETGTLGAALNAAVAIGLFSDLEEAVHHCVRMTRRFEPDLKNRSLYDEMFGLYRKTYKTMWELWDHHQRVVESKLIPLGTR</sequence>
<dbReference type="Proteomes" id="UP000237797">
    <property type="component" value="Unassembled WGS sequence"/>
</dbReference>
<organism evidence="7 8">
    <name type="scientific">Planifilum fimeticola</name>
    <dbReference type="NCBI Taxonomy" id="201975"/>
    <lineage>
        <taxon>Bacteria</taxon>
        <taxon>Bacillati</taxon>
        <taxon>Bacillota</taxon>
        <taxon>Bacilli</taxon>
        <taxon>Bacillales</taxon>
        <taxon>Thermoactinomycetaceae</taxon>
        <taxon>Planifilum</taxon>
    </lineage>
</organism>
<evidence type="ECO:0000259" key="6">
    <source>
        <dbReference type="Pfam" id="PF02782"/>
    </source>
</evidence>
<evidence type="ECO:0000256" key="1">
    <source>
        <dbReference type="ARBA" id="ARBA00009156"/>
    </source>
</evidence>
<dbReference type="RefSeq" id="WP_106344696.1">
    <property type="nucleotide sequence ID" value="NZ_PVNE01000007.1"/>
</dbReference>
<dbReference type="GO" id="GO:0005975">
    <property type="term" value="P:carbohydrate metabolic process"/>
    <property type="evidence" value="ECO:0007669"/>
    <property type="project" value="InterPro"/>
</dbReference>
<dbReference type="InterPro" id="IPR050406">
    <property type="entry name" value="FGGY_Carb_Kinase"/>
</dbReference>
<comment type="similarity">
    <text evidence="1 4">Belongs to the FGGY kinase family.</text>
</comment>
<dbReference type="CDD" id="cd24121">
    <property type="entry name" value="ASKHA_NBD_FGGY_BaEryA-like"/>
    <property type="match status" value="1"/>
</dbReference>
<name>A0A2T0LGE9_9BACL</name>
<accession>A0A2T0LGE9</accession>